<evidence type="ECO:0000313" key="3">
    <source>
        <dbReference type="EMBL" id="SUZ90570.1"/>
    </source>
</evidence>
<evidence type="ECO:0000256" key="1">
    <source>
        <dbReference type="ARBA" id="ARBA00006484"/>
    </source>
</evidence>
<name>A0A381RFS6_9ZZZZ</name>
<dbReference type="InterPro" id="IPR002347">
    <property type="entry name" value="SDR_fam"/>
</dbReference>
<reference evidence="3" key="1">
    <citation type="submission" date="2018-05" db="EMBL/GenBank/DDBJ databases">
        <authorList>
            <person name="Lanie J.A."/>
            <person name="Ng W.-L."/>
            <person name="Kazmierczak K.M."/>
            <person name="Andrzejewski T.M."/>
            <person name="Davidsen T.M."/>
            <person name="Wayne K.J."/>
            <person name="Tettelin H."/>
            <person name="Glass J.I."/>
            <person name="Rusch D."/>
            <person name="Podicherti R."/>
            <person name="Tsui H.-C.T."/>
            <person name="Winkler M.E."/>
        </authorList>
    </citation>
    <scope>NUCLEOTIDE SEQUENCE</scope>
</reference>
<sequence length="291" mass="31948">MKEFKGKTAVVTGAASGIGYALAKRFAQEKMNVVLADIEQDALDAAVTKISNLDVKAVGIAVDVMDKNSVQSLAKQSIDAFGNIHILCNNAGVAPPAIDEAIWDHDMSDWDWVMGVNFYGVLYGIQSFLPHMIEHQEEGHVLNTVSMAGILGLEGSYGVSKFAALSLSEGLFQSLKKINSKIGASVLCPGFVATNIIDSQRNRPEHLASDKKSNFLLKQLASSVLKRGKKPDEIATRAIEAIQANNFYILPHPIYDERVKDRYERILARTEPEILDIKKAWLGSLLQSEEY</sequence>
<dbReference type="InterPro" id="IPR036291">
    <property type="entry name" value="NAD(P)-bd_dom_sf"/>
</dbReference>
<dbReference type="NCBIfam" id="NF004843">
    <property type="entry name" value="PRK06194.1"/>
    <property type="match status" value="1"/>
</dbReference>
<evidence type="ECO:0008006" key="4">
    <source>
        <dbReference type="Google" id="ProtNLM"/>
    </source>
</evidence>
<dbReference type="PANTHER" id="PTHR24322:SF736">
    <property type="entry name" value="RETINOL DEHYDROGENASE 10"/>
    <property type="match status" value="1"/>
</dbReference>
<dbReference type="PRINTS" id="PR00080">
    <property type="entry name" value="SDRFAMILY"/>
</dbReference>
<dbReference type="GO" id="GO:0016616">
    <property type="term" value="F:oxidoreductase activity, acting on the CH-OH group of donors, NAD or NADP as acceptor"/>
    <property type="evidence" value="ECO:0007669"/>
    <property type="project" value="TreeGrafter"/>
</dbReference>
<dbReference type="AlphaFoldDB" id="A0A381RFS6"/>
<accession>A0A381RFS6</accession>
<keyword evidence="2" id="KW-0560">Oxidoreductase</keyword>
<dbReference type="Gene3D" id="3.40.50.720">
    <property type="entry name" value="NAD(P)-binding Rossmann-like Domain"/>
    <property type="match status" value="1"/>
</dbReference>
<dbReference type="PRINTS" id="PR00081">
    <property type="entry name" value="GDHRDH"/>
</dbReference>
<proteinExistence type="inferred from homology"/>
<gene>
    <name evidence="3" type="ORF">METZ01_LOCUS43424</name>
</gene>
<dbReference type="PANTHER" id="PTHR24322">
    <property type="entry name" value="PKSB"/>
    <property type="match status" value="1"/>
</dbReference>
<dbReference type="Pfam" id="PF00106">
    <property type="entry name" value="adh_short"/>
    <property type="match status" value="1"/>
</dbReference>
<dbReference type="EMBL" id="UINC01001904">
    <property type="protein sequence ID" value="SUZ90570.1"/>
    <property type="molecule type" value="Genomic_DNA"/>
</dbReference>
<organism evidence="3">
    <name type="scientific">marine metagenome</name>
    <dbReference type="NCBI Taxonomy" id="408172"/>
    <lineage>
        <taxon>unclassified sequences</taxon>
        <taxon>metagenomes</taxon>
        <taxon>ecological metagenomes</taxon>
    </lineage>
</organism>
<comment type="similarity">
    <text evidence="1">Belongs to the short-chain dehydrogenases/reductases (SDR) family.</text>
</comment>
<dbReference type="CDD" id="cd05233">
    <property type="entry name" value="SDR_c"/>
    <property type="match status" value="1"/>
</dbReference>
<evidence type="ECO:0000256" key="2">
    <source>
        <dbReference type="ARBA" id="ARBA00023002"/>
    </source>
</evidence>
<dbReference type="SUPFAM" id="SSF51735">
    <property type="entry name" value="NAD(P)-binding Rossmann-fold domains"/>
    <property type="match status" value="1"/>
</dbReference>
<protein>
    <recommendedName>
        <fullName evidence="4">3-oxoacyl-ACP reductase</fullName>
    </recommendedName>
</protein>